<name>X1N291_9ZZZZ</name>
<dbReference type="AlphaFoldDB" id="X1N291"/>
<dbReference type="PANTHER" id="PTHR36181:SF4">
    <property type="entry name" value="LAGLIDADG ENDONUCLEASE"/>
    <property type="match status" value="1"/>
</dbReference>
<dbReference type="EMBL" id="BARV01023521">
    <property type="protein sequence ID" value="GAI37703.1"/>
    <property type="molecule type" value="Genomic_DNA"/>
</dbReference>
<evidence type="ECO:0000259" key="1">
    <source>
        <dbReference type="Pfam" id="PF00961"/>
    </source>
</evidence>
<dbReference type="Gene3D" id="3.10.28.10">
    <property type="entry name" value="Homing endonucleases"/>
    <property type="match status" value="1"/>
</dbReference>
<reference evidence="2" key="1">
    <citation type="journal article" date="2014" name="Front. Microbiol.">
        <title>High frequency of phylogenetically diverse reductive dehalogenase-homologous genes in deep subseafloor sedimentary metagenomes.</title>
        <authorList>
            <person name="Kawai M."/>
            <person name="Futagami T."/>
            <person name="Toyoda A."/>
            <person name="Takaki Y."/>
            <person name="Nishi S."/>
            <person name="Hori S."/>
            <person name="Arai W."/>
            <person name="Tsubouchi T."/>
            <person name="Morono Y."/>
            <person name="Uchiyama I."/>
            <person name="Ito T."/>
            <person name="Fujiyama A."/>
            <person name="Inagaki F."/>
            <person name="Takami H."/>
        </authorList>
    </citation>
    <scope>NUCLEOTIDE SEQUENCE</scope>
    <source>
        <strain evidence="2">Expedition CK06-06</strain>
    </source>
</reference>
<feature type="domain" description="Homing endonuclease LAGLIDADG" evidence="1">
    <location>
        <begin position="152"/>
        <end position="244"/>
    </location>
</feature>
<accession>X1N291</accession>
<dbReference type="SUPFAM" id="SSF55608">
    <property type="entry name" value="Homing endonucleases"/>
    <property type="match status" value="1"/>
</dbReference>
<dbReference type="InterPro" id="IPR004860">
    <property type="entry name" value="LAGLIDADG_dom"/>
</dbReference>
<feature type="non-terminal residue" evidence="2">
    <location>
        <position position="265"/>
    </location>
</feature>
<proteinExistence type="predicted"/>
<protein>
    <recommendedName>
        <fullName evidence="1">Homing endonuclease LAGLIDADG domain-containing protein</fullName>
    </recommendedName>
</protein>
<evidence type="ECO:0000313" key="2">
    <source>
        <dbReference type="EMBL" id="GAI37703.1"/>
    </source>
</evidence>
<sequence>MAITEARVSKETLEDEYLKQRLSLQAMAKVRHCSYRTIRRHLTNCCIPVRTISEASQGKHLIISELTPEELSSFYYEKGYSQIDIAEQFGVHEDTIRSRMKEYGIITRPKSAPRTRKHIEKRTATITARKLKVLEQIKGLSQRDFELTPDYIVGLTDGEGCFSIYIDFRWNPPVPQCEFNISNKNRQTLHMIKGFFGFGSVCPSGNRARTTCYQYTVGGITKQIALAKFFLEHPLSIRKQAFRAWLRVLNLIAENKHITEEGLRE</sequence>
<dbReference type="GO" id="GO:0005739">
    <property type="term" value="C:mitochondrion"/>
    <property type="evidence" value="ECO:0007669"/>
    <property type="project" value="UniProtKB-ARBA"/>
</dbReference>
<dbReference type="PANTHER" id="PTHR36181">
    <property type="entry name" value="INTRON-ENCODED ENDONUCLEASE AI3-RELATED"/>
    <property type="match status" value="1"/>
</dbReference>
<dbReference type="Gene3D" id="1.10.10.60">
    <property type="entry name" value="Homeodomain-like"/>
    <property type="match status" value="1"/>
</dbReference>
<dbReference type="InterPro" id="IPR051289">
    <property type="entry name" value="LAGLIDADG_Endonuclease"/>
</dbReference>
<dbReference type="InterPro" id="IPR027434">
    <property type="entry name" value="Homing_endonucl"/>
</dbReference>
<organism evidence="2">
    <name type="scientific">marine sediment metagenome</name>
    <dbReference type="NCBI Taxonomy" id="412755"/>
    <lineage>
        <taxon>unclassified sequences</taxon>
        <taxon>metagenomes</taxon>
        <taxon>ecological metagenomes</taxon>
    </lineage>
</organism>
<dbReference type="Pfam" id="PF00961">
    <property type="entry name" value="LAGLIDADG_1"/>
    <property type="match status" value="1"/>
</dbReference>
<gene>
    <name evidence="2" type="ORF">S06H3_38575</name>
</gene>
<dbReference type="GO" id="GO:0004519">
    <property type="term" value="F:endonuclease activity"/>
    <property type="evidence" value="ECO:0007669"/>
    <property type="project" value="InterPro"/>
</dbReference>
<comment type="caution">
    <text evidence="2">The sequence shown here is derived from an EMBL/GenBank/DDBJ whole genome shotgun (WGS) entry which is preliminary data.</text>
</comment>